<evidence type="ECO:0000259" key="2">
    <source>
        <dbReference type="Pfam" id="PF25482"/>
    </source>
</evidence>
<dbReference type="Proteomes" id="UP001392437">
    <property type="component" value="Unassembled WGS sequence"/>
</dbReference>
<reference evidence="3 4" key="1">
    <citation type="submission" date="2023-01" db="EMBL/GenBank/DDBJ databases">
        <title>Analysis of 21 Apiospora genomes using comparative genomics revels a genus with tremendous synthesis potential of carbohydrate active enzymes and secondary metabolites.</title>
        <authorList>
            <person name="Sorensen T."/>
        </authorList>
    </citation>
    <scope>NUCLEOTIDE SEQUENCE [LARGE SCALE GENOMIC DNA]</scope>
    <source>
        <strain evidence="3 4">CBS 117206</strain>
    </source>
</reference>
<feature type="compositionally biased region" description="Polar residues" evidence="1">
    <location>
        <begin position="48"/>
        <end position="60"/>
    </location>
</feature>
<feature type="region of interest" description="Disordered" evidence="1">
    <location>
        <begin position="1"/>
        <end position="61"/>
    </location>
</feature>
<dbReference type="AlphaFoldDB" id="A0AAW0Q4G3"/>
<proteinExistence type="predicted"/>
<evidence type="ECO:0000313" key="3">
    <source>
        <dbReference type="EMBL" id="KAK8095436.1"/>
    </source>
</evidence>
<dbReference type="InterPro" id="IPR057227">
    <property type="entry name" value="DUF7905"/>
</dbReference>
<evidence type="ECO:0000313" key="4">
    <source>
        <dbReference type="Proteomes" id="UP001392437"/>
    </source>
</evidence>
<comment type="caution">
    <text evidence="3">The sequence shown here is derived from an EMBL/GenBank/DDBJ whole genome shotgun (WGS) entry which is preliminary data.</text>
</comment>
<feature type="domain" description="DUF7905" evidence="2">
    <location>
        <begin position="263"/>
        <end position="529"/>
    </location>
</feature>
<keyword evidence="4" id="KW-1185">Reference proteome</keyword>
<organism evidence="3 4">
    <name type="scientific">Apiospora kogelbergensis</name>
    <dbReference type="NCBI Taxonomy" id="1337665"/>
    <lineage>
        <taxon>Eukaryota</taxon>
        <taxon>Fungi</taxon>
        <taxon>Dikarya</taxon>
        <taxon>Ascomycota</taxon>
        <taxon>Pezizomycotina</taxon>
        <taxon>Sordariomycetes</taxon>
        <taxon>Xylariomycetidae</taxon>
        <taxon>Amphisphaeriales</taxon>
        <taxon>Apiosporaceae</taxon>
        <taxon>Apiospora</taxon>
    </lineage>
</organism>
<gene>
    <name evidence="3" type="ORF">PG999_013458</name>
</gene>
<accession>A0AAW0Q4G3</accession>
<dbReference type="EMBL" id="JAQQWP010000011">
    <property type="protein sequence ID" value="KAK8095436.1"/>
    <property type="molecule type" value="Genomic_DNA"/>
</dbReference>
<protein>
    <recommendedName>
        <fullName evidence="2">DUF7905 domain-containing protein</fullName>
    </recommendedName>
</protein>
<name>A0AAW0Q4G3_9PEZI</name>
<dbReference type="Pfam" id="PF25482">
    <property type="entry name" value="DUF7905"/>
    <property type="match status" value="1"/>
</dbReference>
<sequence length="585" mass="65981">MNDLIDFPIPAEKLELSPAKPHPSADDGNPAGAVSPVERPSDTAASVIKTQSPSPESSTVVDIPEVPDHLLLQNCPVPRPTPGRRYHRQRVSSIWGDCIQKQWELHKLDRSRHQGDSEQSNITESRYLIIHNSELSKGVLEGVAKELNYTDSQVRIFGNNIVQFLQIQASSPDINIQRLEMARTLTDEFIFDQTVKTRATFVEPSQCPLTGFEVFLDPESPEAGGLGVRPTIRPCDANPDAQSIDRTACDEDPLYLDNFCHKLSAILKRIGRLNSGYNLKVAFGRYILTTYPKKRDTYDLEGFRKLMGQSRCQGRLVSHPSLGRPNEAMRILSALKREDGVFQPPGVNTLLLDDMEPTFTFDVYSAQHKFTSQLVREGDEKVFSMKKFQCFPLQDEDNAELCYNTLCLGRGFDWKIQLMNEVRESDESYRSLKAYLATAKITFPSTPLGSDPDSIIFPHVKLDLKSNTLVGCIQKTAIRSVYSFRFGLTNYILDFVIRREWTSVRDMTLRHEPSSKTYSVTLRGEHWGDYQGNRATDFSRAGRGWGAELEDLLPNDPDQNATTGTTRVEALVNMTKEIHKILVMA</sequence>
<evidence type="ECO:0000256" key="1">
    <source>
        <dbReference type="SAM" id="MobiDB-lite"/>
    </source>
</evidence>